<evidence type="ECO:0000256" key="3">
    <source>
        <dbReference type="ARBA" id="ARBA00022840"/>
    </source>
</evidence>
<dbReference type="InterPro" id="IPR027417">
    <property type="entry name" value="P-loop_NTPase"/>
</dbReference>
<comment type="caution">
    <text evidence="5">The sequence shown here is derived from an EMBL/GenBank/DDBJ whole genome shotgun (WGS) entry which is preliminary data.</text>
</comment>
<dbReference type="InterPro" id="IPR017871">
    <property type="entry name" value="ABC_transporter-like_CS"/>
</dbReference>
<dbReference type="SMART" id="SM00382">
    <property type="entry name" value="AAA"/>
    <property type="match status" value="1"/>
</dbReference>
<evidence type="ECO:0000256" key="2">
    <source>
        <dbReference type="ARBA" id="ARBA00022741"/>
    </source>
</evidence>
<dbReference type="PROSITE" id="PS00211">
    <property type="entry name" value="ABC_TRANSPORTER_1"/>
    <property type="match status" value="1"/>
</dbReference>
<dbReference type="PANTHER" id="PTHR42781">
    <property type="entry name" value="SPERMIDINE/PUTRESCINE IMPORT ATP-BINDING PROTEIN POTA"/>
    <property type="match status" value="1"/>
</dbReference>
<evidence type="ECO:0000313" key="6">
    <source>
        <dbReference type="Proteomes" id="UP001597055"/>
    </source>
</evidence>
<dbReference type="PANTHER" id="PTHR42781:SF4">
    <property type="entry name" value="SPERMIDINE_PUTRESCINE IMPORT ATP-BINDING PROTEIN POTA"/>
    <property type="match status" value="1"/>
</dbReference>
<dbReference type="Gene3D" id="3.40.50.300">
    <property type="entry name" value="P-loop containing nucleotide triphosphate hydrolases"/>
    <property type="match status" value="1"/>
</dbReference>
<keyword evidence="1" id="KW-0813">Transport</keyword>
<keyword evidence="2" id="KW-0547">Nucleotide-binding</keyword>
<dbReference type="InterPro" id="IPR003593">
    <property type="entry name" value="AAA+_ATPase"/>
</dbReference>
<keyword evidence="6" id="KW-1185">Reference proteome</keyword>
<organism evidence="5 6">
    <name type="scientific">Microbacterium insulae</name>
    <dbReference type="NCBI Taxonomy" id="483014"/>
    <lineage>
        <taxon>Bacteria</taxon>
        <taxon>Bacillati</taxon>
        <taxon>Actinomycetota</taxon>
        <taxon>Actinomycetes</taxon>
        <taxon>Micrococcales</taxon>
        <taxon>Microbacteriaceae</taxon>
        <taxon>Microbacterium</taxon>
    </lineage>
</organism>
<protein>
    <submittedName>
        <fullName evidence="5">Sulfate/molybdate ABC transporter ATP-binding protein</fullName>
    </submittedName>
</protein>
<reference evidence="6" key="1">
    <citation type="journal article" date="2019" name="Int. J. Syst. Evol. Microbiol.">
        <title>The Global Catalogue of Microorganisms (GCM) 10K type strain sequencing project: providing services to taxonomists for standard genome sequencing and annotation.</title>
        <authorList>
            <consortium name="The Broad Institute Genomics Platform"/>
            <consortium name="The Broad Institute Genome Sequencing Center for Infectious Disease"/>
            <person name="Wu L."/>
            <person name="Ma J."/>
        </authorList>
    </citation>
    <scope>NUCLEOTIDE SEQUENCE [LARGE SCALE GENOMIC DNA]</scope>
    <source>
        <strain evidence="6">CCUG 54523</strain>
    </source>
</reference>
<keyword evidence="3 5" id="KW-0067">ATP-binding</keyword>
<feature type="domain" description="ABC transporter" evidence="4">
    <location>
        <begin position="1"/>
        <end position="240"/>
    </location>
</feature>
<evidence type="ECO:0000259" key="4">
    <source>
        <dbReference type="PROSITE" id="PS50893"/>
    </source>
</evidence>
<dbReference type="GO" id="GO:0005524">
    <property type="term" value="F:ATP binding"/>
    <property type="evidence" value="ECO:0007669"/>
    <property type="project" value="UniProtKB-KW"/>
</dbReference>
<evidence type="ECO:0000313" key="5">
    <source>
        <dbReference type="EMBL" id="MFD0790796.1"/>
    </source>
</evidence>
<dbReference type="PROSITE" id="PS50893">
    <property type="entry name" value="ABC_TRANSPORTER_2"/>
    <property type="match status" value="1"/>
</dbReference>
<dbReference type="InterPro" id="IPR050093">
    <property type="entry name" value="ABC_SmlMolc_Importer"/>
</dbReference>
<dbReference type="RefSeq" id="WP_204978610.1">
    <property type="nucleotide sequence ID" value="NZ_JBHTII010000001.1"/>
</dbReference>
<accession>A0ABW3AII3</accession>
<dbReference type="Proteomes" id="UP001597055">
    <property type="component" value="Unassembled WGS sequence"/>
</dbReference>
<dbReference type="EMBL" id="JBHTII010000001">
    <property type="protein sequence ID" value="MFD0790796.1"/>
    <property type="molecule type" value="Genomic_DNA"/>
</dbReference>
<dbReference type="Pfam" id="PF00005">
    <property type="entry name" value="ABC_tran"/>
    <property type="match status" value="1"/>
</dbReference>
<name>A0ABW3AII3_9MICO</name>
<sequence length="369" mass="38520">MTAAGLDARVVVERPGFRLDAAVRAEPGETVAVMGPSGAGKSTLLGVLAGLVELGEGHVRLGERELDRGPKPRVRTTPSRRGIVLLAQEPRLFPHLTAHENIAFGPRVHGAPKEVAGGEADEWLWRVGLAGMGGRRPAELSGGQQQRVALARALATSPAVLLLDEPLTSLDTETAGDVRALLHEQLVATRTTAVVATHDAVDAVSLARTLVVLEEGRVTQSGPVRAVLAAPASRFAAAVAGLNRVVGTVRAGRWGQGPLVLAAEGAASLPADGHEVAAVFRPSSVEIESVVDDTWTSALRLEPAAAREGEWLARITRLEHTPAGVRVRTAEPEVAVDLPADRAAELGLVAGVPVRLRLAASDVRLIPVS</sequence>
<evidence type="ECO:0000256" key="1">
    <source>
        <dbReference type="ARBA" id="ARBA00022448"/>
    </source>
</evidence>
<dbReference type="InterPro" id="IPR003439">
    <property type="entry name" value="ABC_transporter-like_ATP-bd"/>
</dbReference>
<gene>
    <name evidence="5" type="ORF">ACFQ0P_10315</name>
</gene>
<proteinExistence type="predicted"/>
<dbReference type="SUPFAM" id="SSF52540">
    <property type="entry name" value="P-loop containing nucleoside triphosphate hydrolases"/>
    <property type="match status" value="1"/>
</dbReference>